<organism evidence="2 3">
    <name type="scientific">Rhynchophorus ferrugineus</name>
    <name type="common">Red palm weevil</name>
    <name type="synonym">Curculio ferrugineus</name>
    <dbReference type="NCBI Taxonomy" id="354439"/>
    <lineage>
        <taxon>Eukaryota</taxon>
        <taxon>Metazoa</taxon>
        <taxon>Ecdysozoa</taxon>
        <taxon>Arthropoda</taxon>
        <taxon>Hexapoda</taxon>
        <taxon>Insecta</taxon>
        <taxon>Pterygota</taxon>
        <taxon>Neoptera</taxon>
        <taxon>Endopterygota</taxon>
        <taxon>Coleoptera</taxon>
        <taxon>Polyphaga</taxon>
        <taxon>Cucujiformia</taxon>
        <taxon>Curculionidae</taxon>
        <taxon>Dryophthorinae</taxon>
        <taxon>Rhynchophorus</taxon>
    </lineage>
</organism>
<dbReference type="EMBL" id="JAACXV010005360">
    <property type="protein sequence ID" value="KAF7276840.1"/>
    <property type="molecule type" value="Genomic_DNA"/>
</dbReference>
<feature type="non-terminal residue" evidence="2">
    <location>
        <position position="1"/>
    </location>
</feature>
<dbReference type="GO" id="GO:0003824">
    <property type="term" value="F:catalytic activity"/>
    <property type="evidence" value="ECO:0007669"/>
    <property type="project" value="UniProtKB-ARBA"/>
</dbReference>
<dbReference type="SUPFAM" id="SSF53383">
    <property type="entry name" value="PLP-dependent transferases"/>
    <property type="match status" value="1"/>
</dbReference>
<feature type="domain" description="Aminotransferase class V" evidence="1">
    <location>
        <begin position="1"/>
        <end position="64"/>
    </location>
</feature>
<reference evidence="2" key="1">
    <citation type="submission" date="2020-08" db="EMBL/GenBank/DDBJ databases">
        <title>Genome sequencing and assembly of the red palm weevil Rhynchophorus ferrugineus.</title>
        <authorList>
            <person name="Dias G.B."/>
            <person name="Bergman C.M."/>
            <person name="Manee M."/>
        </authorList>
    </citation>
    <scope>NUCLEOTIDE SEQUENCE</scope>
    <source>
        <strain evidence="2">AA-2017</strain>
        <tissue evidence="2">Whole larva</tissue>
    </source>
</reference>
<evidence type="ECO:0000259" key="1">
    <source>
        <dbReference type="Pfam" id="PF00266"/>
    </source>
</evidence>
<dbReference type="PANTHER" id="PTHR43686">
    <property type="entry name" value="SULFURTRANSFERASE-RELATED"/>
    <property type="match status" value="1"/>
</dbReference>
<keyword evidence="3" id="KW-1185">Reference proteome</keyword>
<comment type="caution">
    <text evidence="2">The sequence shown here is derived from an EMBL/GenBank/DDBJ whole genome shotgun (WGS) entry which is preliminary data.</text>
</comment>
<dbReference type="InterPro" id="IPR015421">
    <property type="entry name" value="PyrdxlP-dep_Trfase_major"/>
</dbReference>
<dbReference type="Pfam" id="PF00266">
    <property type="entry name" value="Aminotran_5"/>
    <property type="match status" value="1"/>
</dbReference>
<name>A0A834MEG6_RHYFE</name>
<sequence length="98" mass="11197">QEAREIIRNAVNASEDDAVIFCGHGCTDALNKLIWALDIREPPVVFTGHSEHHDNLNLWQKTGAKCFQSGYFDSISKQRKRMLLKQEDIEVETLVNQN</sequence>
<dbReference type="OrthoDB" id="6684286at2759"/>
<dbReference type="InterPro" id="IPR000192">
    <property type="entry name" value="Aminotrans_V_dom"/>
</dbReference>
<evidence type="ECO:0000313" key="3">
    <source>
        <dbReference type="Proteomes" id="UP000625711"/>
    </source>
</evidence>
<protein>
    <recommendedName>
        <fullName evidence="1">Aminotransferase class V domain-containing protein</fullName>
    </recommendedName>
</protein>
<evidence type="ECO:0000313" key="2">
    <source>
        <dbReference type="EMBL" id="KAF7276840.1"/>
    </source>
</evidence>
<dbReference type="AlphaFoldDB" id="A0A834MEG6"/>
<dbReference type="Gene3D" id="3.40.640.10">
    <property type="entry name" value="Type I PLP-dependent aspartate aminotransferase-like (Major domain)"/>
    <property type="match status" value="1"/>
</dbReference>
<dbReference type="InterPro" id="IPR015424">
    <property type="entry name" value="PyrdxlP-dep_Trfase"/>
</dbReference>
<proteinExistence type="predicted"/>
<dbReference type="Proteomes" id="UP000625711">
    <property type="component" value="Unassembled WGS sequence"/>
</dbReference>
<dbReference type="PANTHER" id="PTHR43686:SF1">
    <property type="entry name" value="AMINOTRAN_5 DOMAIN-CONTAINING PROTEIN"/>
    <property type="match status" value="1"/>
</dbReference>
<gene>
    <name evidence="2" type="ORF">GWI33_009730</name>
</gene>
<accession>A0A834MEG6</accession>